<evidence type="ECO:0000256" key="3">
    <source>
        <dbReference type="ARBA" id="ARBA00023125"/>
    </source>
</evidence>
<sequence length="110" mass="13037">MSYSNIGEVAKITELTIDTLRYYEKEELISIERGSNKIRKYSHTDIESIKFIKCLKSMGMEIKEIKRFVDLEQQGDSTLAERIEILENQIRMINQRMNNLRKYIQTLKTS</sequence>
<dbReference type="EMBL" id="ASWH01000001">
    <property type="protein sequence ID" value="EOW82003.1"/>
    <property type="molecule type" value="Genomic_DNA"/>
</dbReference>
<evidence type="ECO:0000256" key="4">
    <source>
        <dbReference type="ARBA" id="ARBA00023163"/>
    </source>
</evidence>
<accession>R2XKJ6</accession>
<dbReference type="GO" id="GO:0003677">
    <property type="term" value="F:DNA binding"/>
    <property type="evidence" value="ECO:0007669"/>
    <property type="project" value="UniProtKB-KW"/>
</dbReference>
<evidence type="ECO:0000259" key="5">
    <source>
        <dbReference type="PROSITE" id="PS50937"/>
    </source>
</evidence>
<evidence type="ECO:0000313" key="8">
    <source>
        <dbReference type="Proteomes" id="UP000013750"/>
    </source>
</evidence>
<feature type="domain" description="HTH merR-type" evidence="5">
    <location>
        <begin position="1"/>
        <end position="71"/>
    </location>
</feature>
<name>R2XKJ6_9ENTE</name>
<dbReference type="Pfam" id="PF13411">
    <property type="entry name" value="MerR_1"/>
    <property type="match status" value="1"/>
</dbReference>
<dbReference type="SUPFAM" id="SSF46955">
    <property type="entry name" value="Putative DNA-binding domain"/>
    <property type="match status" value="1"/>
</dbReference>
<dbReference type="GO" id="GO:0003700">
    <property type="term" value="F:DNA-binding transcription factor activity"/>
    <property type="evidence" value="ECO:0007669"/>
    <property type="project" value="InterPro"/>
</dbReference>
<keyword evidence="1" id="KW-0678">Repressor</keyword>
<dbReference type="OrthoDB" id="9811174at2"/>
<gene>
    <name evidence="7" type="ORF">I592_01304</name>
    <name evidence="6" type="ORF">UKC_02662</name>
</gene>
<dbReference type="Gene3D" id="1.10.1660.10">
    <property type="match status" value="1"/>
</dbReference>
<dbReference type="PATRIC" id="fig|1158614.3.peg.2655"/>
<dbReference type="PANTHER" id="PTHR30204:SF69">
    <property type="entry name" value="MERR-FAMILY TRANSCRIPTIONAL REGULATOR"/>
    <property type="match status" value="1"/>
</dbReference>
<reference evidence="7 9" key="2">
    <citation type="submission" date="2013-03" db="EMBL/GenBank/DDBJ databases">
        <title>The Genome Sequence of Enterococcus gilvus ATCC BAA-350 (PacBio/Illumina hybrid assembly).</title>
        <authorList>
            <consortium name="The Broad Institute Genomics Platform"/>
            <consortium name="The Broad Institute Genome Sequencing Center for Infectious Disease"/>
            <person name="Earl A."/>
            <person name="Russ C."/>
            <person name="Gilmore M."/>
            <person name="Surin D."/>
            <person name="Walker B."/>
            <person name="Young S."/>
            <person name="Zeng Q."/>
            <person name="Gargeya S."/>
            <person name="Fitzgerald M."/>
            <person name="Haas B."/>
            <person name="Abouelleil A."/>
            <person name="Allen A.W."/>
            <person name="Alvarado L."/>
            <person name="Arachchi H.M."/>
            <person name="Berlin A.M."/>
            <person name="Chapman S.B."/>
            <person name="Gainer-Dewar J."/>
            <person name="Goldberg J."/>
            <person name="Griggs A."/>
            <person name="Gujja S."/>
            <person name="Hansen M."/>
            <person name="Howarth C."/>
            <person name="Imamovic A."/>
            <person name="Ireland A."/>
            <person name="Larimer J."/>
            <person name="McCowan C."/>
            <person name="Murphy C."/>
            <person name="Pearson M."/>
            <person name="Poon T.W."/>
            <person name="Priest M."/>
            <person name="Roberts A."/>
            <person name="Saif S."/>
            <person name="Shea T."/>
            <person name="Sisk P."/>
            <person name="Sykes S."/>
            <person name="Wortman J."/>
            <person name="Nusbaum C."/>
            <person name="Birren B."/>
        </authorList>
    </citation>
    <scope>NUCLEOTIDE SEQUENCE [LARGE SCALE GENOMIC DNA]</scope>
    <source>
        <strain evidence="7 9">ATCC BAA-350</strain>
    </source>
</reference>
<dbReference type="InterPro" id="IPR000551">
    <property type="entry name" value="MerR-type_HTH_dom"/>
</dbReference>
<dbReference type="InterPro" id="IPR009061">
    <property type="entry name" value="DNA-bd_dom_put_sf"/>
</dbReference>
<evidence type="ECO:0000256" key="1">
    <source>
        <dbReference type="ARBA" id="ARBA00022491"/>
    </source>
</evidence>
<protein>
    <recommendedName>
        <fullName evidence="5">HTH merR-type domain-containing protein</fullName>
    </recommendedName>
</protein>
<keyword evidence="9" id="KW-1185">Reference proteome</keyword>
<reference evidence="6 8" key="1">
    <citation type="submission" date="2013-02" db="EMBL/GenBank/DDBJ databases">
        <title>The Genome Sequence of Enterococcus gilvus ATCC BAA-350.</title>
        <authorList>
            <consortium name="The Broad Institute Genome Sequencing Platform"/>
            <consortium name="The Broad Institute Genome Sequencing Center for Infectious Disease"/>
            <person name="Earl A.M."/>
            <person name="Gilmore M.S."/>
            <person name="Lebreton F."/>
            <person name="Walker B."/>
            <person name="Young S.K."/>
            <person name="Zeng Q."/>
            <person name="Gargeya S."/>
            <person name="Fitzgerald M."/>
            <person name="Haas B."/>
            <person name="Abouelleil A."/>
            <person name="Alvarado L."/>
            <person name="Arachchi H.M."/>
            <person name="Berlin A.M."/>
            <person name="Chapman S.B."/>
            <person name="Dewar J."/>
            <person name="Goldberg J."/>
            <person name="Griggs A."/>
            <person name="Gujja S."/>
            <person name="Hansen M."/>
            <person name="Howarth C."/>
            <person name="Imamovic A."/>
            <person name="Larimer J."/>
            <person name="McCowan C."/>
            <person name="Murphy C."/>
            <person name="Neiman D."/>
            <person name="Pearson M."/>
            <person name="Priest M."/>
            <person name="Roberts A."/>
            <person name="Saif S."/>
            <person name="Shea T."/>
            <person name="Sisk P."/>
            <person name="Sykes S."/>
            <person name="Wortman J."/>
            <person name="Nusbaum C."/>
            <person name="Birren B."/>
        </authorList>
    </citation>
    <scope>NUCLEOTIDE SEQUENCE [LARGE SCALE GENOMIC DNA]</scope>
    <source>
        <strain evidence="6 8">ATCC BAA-350</strain>
    </source>
</reference>
<proteinExistence type="predicted"/>
<evidence type="ECO:0000313" key="7">
    <source>
        <dbReference type="EMBL" id="EOW82003.1"/>
    </source>
</evidence>
<dbReference type="eggNOG" id="COG0789">
    <property type="taxonomic scope" value="Bacteria"/>
</dbReference>
<dbReference type="Proteomes" id="UP000013750">
    <property type="component" value="Unassembled WGS sequence"/>
</dbReference>
<comment type="caution">
    <text evidence="6">The sequence shown here is derived from an EMBL/GenBank/DDBJ whole genome shotgun (WGS) entry which is preliminary data.</text>
</comment>
<dbReference type="CDD" id="cd01109">
    <property type="entry name" value="HTH_YyaN"/>
    <property type="match status" value="1"/>
</dbReference>
<dbReference type="PRINTS" id="PR00040">
    <property type="entry name" value="HTHMERR"/>
</dbReference>
<dbReference type="AlphaFoldDB" id="R2XKJ6"/>
<keyword evidence="4" id="KW-0804">Transcription</keyword>
<dbReference type="PROSITE" id="PS50937">
    <property type="entry name" value="HTH_MERR_2"/>
    <property type="match status" value="1"/>
</dbReference>
<evidence type="ECO:0000313" key="9">
    <source>
        <dbReference type="Proteomes" id="UP000014160"/>
    </source>
</evidence>
<dbReference type="Proteomes" id="UP000014160">
    <property type="component" value="Unassembled WGS sequence"/>
</dbReference>
<dbReference type="HOGENOM" id="CLU_060077_8_3_9"/>
<evidence type="ECO:0000313" key="6">
    <source>
        <dbReference type="EMBL" id="EOI55454.1"/>
    </source>
</evidence>
<keyword evidence="3" id="KW-0238">DNA-binding</keyword>
<keyword evidence="2" id="KW-0805">Transcription regulation</keyword>
<dbReference type="RefSeq" id="WP_010781035.1">
    <property type="nucleotide sequence ID" value="NZ_ASWH01000001.1"/>
</dbReference>
<dbReference type="PANTHER" id="PTHR30204">
    <property type="entry name" value="REDOX-CYCLING DRUG-SENSING TRANSCRIPTIONAL ACTIVATOR SOXR"/>
    <property type="match status" value="1"/>
</dbReference>
<organism evidence="6 8">
    <name type="scientific">Enterococcus gilvus ATCC BAA-350</name>
    <dbReference type="NCBI Taxonomy" id="1158614"/>
    <lineage>
        <taxon>Bacteria</taxon>
        <taxon>Bacillati</taxon>
        <taxon>Bacillota</taxon>
        <taxon>Bacilli</taxon>
        <taxon>Lactobacillales</taxon>
        <taxon>Enterococcaceae</taxon>
        <taxon>Enterococcus</taxon>
    </lineage>
</organism>
<dbReference type="InterPro" id="IPR047057">
    <property type="entry name" value="MerR_fam"/>
</dbReference>
<dbReference type="EMBL" id="AJDQ01000008">
    <property type="protein sequence ID" value="EOI55454.1"/>
    <property type="molecule type" value="Genomic_DNA"/>
</dbReference>
<dbReference type="SMART" id="SM00422">
    <property type="entry name" value="HTH_MERR"/>
    <property type="match status" value="1"/>
</dbReference>
<evidence type="ECO:0000256" key="2">
    <source>
        <dbReference type="ARBA" id="ARBA00023015"/>
    </source>
</evidence>